<dbReference type="AlphaFoldDB" id="A0A5M3WF99"/>
<evidence type="ECO:0000313" key="4">
    <source>
        <dbReference type="EMBL" id="GES05813.1"/>
    </source>
</evidence>
<comment type="caution">
    <text evidence="4">The sequence shown here is derived from an EMBL/GenBank/DDBJ whole genome shotgun (WGS) entry which is preliminary data.</text>
</comment>
<feature type="domain" description="Transposase IS66 central" evidence="3">
    <location>
        <begin position="193"/>
        <end position="503"/>
    </location>
</feature>
<feature type="region of interest" description="Disordered" evidence="2">
    <location>
        <begin position="75"/>
        <end position="114"/>
    </location>
</feature>
<organism evidence="4 5">
    <name type="scientific">Acrocarpospora corrugata</name>
    <dbReference type="NCBI Taxonomy" id="35763"/>
    <lineage>
        <taxon>Bacteria</taxon>
        <taxon>Bacillati</taxon>
        <taxon>Actinomycetota</taxon>
        <taxon>Actinomycetes</taxon>
        <taxon>Streptosporangiales</taxon>
        <taxon>Streptosporangiaceae</taxon>
        <taxon>Acrocarpospora</taxon>
    </lineage>
</organism>
<keyword evidence="5" id="KW-1185">Reference proteome</keyword>
<dbReference type="NCBIfam" id="NF033517">
    <property type="entry name" value="transpos_IS66"/>
    <property type="match status" value="1"/>
</dbReference>
<dbReference type="InterPro" id="IPR004291">
    <property type="entry name" value="Transposase_IS66_central"/>
</dbReference>
<reference evidence="4 5" key="1">
    <citation type="submission" date="2019-10" db="EMBL/GenBank/DDBJ databases">
        <title>Whole genome shotgun sequence of Acrocarpospora corrugata NBRC 13972.</title>
        <authorList>
            <person name="Ichikawa N."/>
            <person name="Kimura A."/>
            <person name="Kitahashi Y."/>
            <person name="Komaki H."/>
            <person name="Oguchi A."/>
        </authorList>
    </citation>
    <scope>NUCLEOTIDE SEQUENCE [LARGE SCALE GENOMIC DNA]</scope>
    <source>
        <strain evidence="4 5">NBRC 13972</strain>
    </source>
</reference>
<dbReference type="InterPro" id="IPR052344">
    <property type="entry name" value="Transposase-related"/>
</dbReference>
<protein>
    <submittedName>
        <fullName evidence="4">Transposase</fullName>
    </submittedName>
</protein>
<evidence type="ECO:0000313" key="5">
    <source>
        <dbReference type="Proteomes" id="UP000334990"/>
    </source>
</evidence>
<dbReference type="PANTHER" id="PTHR33678:SF2">
    <property type="match status" value="1"/>
</dbReference>
<accession>A0A5M3WF99</accession>
<feature type="coiled-coil region" evidence="1">
    <location>
        <begin position="18"/>
        <end position="63"/>
    </location>
</feature>
<evidence type="ECO:0000259" key="3">
    <source>
        <dbReference type="Pfam" id="PF03050"/>
    </source>
</evidence>
<dbReference type="Proteomes" id="UP000334990">
    <property type="component" value="Unassembled WGS sequence"/>
</dbReference>
<keyword evidence="1" id="KW-0175">Coiled coil</keyword>
<dbReference type="Pfam" id="PF03050">
    <property type="entry name" value="DDE_Tnp_IS66"/>
    <property type="match status" value="1"/>
</dbReference>
<dbReference type="PANTHER" id="PTHR33678">
    <property type="entry name" value="BLL1576 PROTEIN"/>
    <property type="match status" value="1"/>
</dbReference>
<proteinExistence type="predicted"/>
<gene>
    <name evidence="4" type="ORF">Acor_78820</name>
</gene>
<name>A0A5M3WF99_9ACTN</name>
<sequence length="569" mass="61754">MAVEAGFARVVEGAEASLRDALAAALAANQEMARLAAELREENARLREENVAQAAELEELRAGLAVLQRMVFGRSSERSPAGPDGGDAGGGDAGRDRGSGTGKKRGPGARAGRRDYSHLPRFEVIWDFPDGGYCCPECGERFAPLGDHWSGEQLDWQVIVRVAAHCRRRYRRACSCRVPATVMAPGPPKAIGKGLFTNGFIAMLLAERFTAGRSMNSLVTGLSRQGADISAATLAGTCAQAGALLVPLADAIAERSRGSWHLHADETTWRVFAPRDGDGPAKWWLWVFIGPDSVCFVMDPSRSGAVLARHAGIDEQTGQLAADEDGGPRRLVVSSDFYAVYSSAGKKADGLVNLYCLAHVRRHFVRAGDANPAQLRYWTDAWLGRIRDLYAAHDELMAAWREDTAPASREKEAAAARMEKAYAAWDEAITVIEEARRKQMRAPGLQEPAKKALATLDRQWDGVIAHRDYPMVSLDNNAAERMIRGPVVTRKNAGGSRNEDSARLAAAIWTVTATVQVAGLNILTWLTAYLDECGRNGGKHPSGPDLERFLPWNANPEDLRIWAQPPPSG</sequence>
<dbReference type="EMBL" id="BLAD01000113">
    <property type="protein sequence ID" value="GES05813.1"/>
    <property type="molecule type" value="Genomic_DNA"/>
</dbReference>
<evidence type="ECO:0000256" key="1">
    <source>
        <dbReference type="SAM" id="Coils"/>
    </source>
</evidence>
<feature type="compositionally biased region" description="Gly residues" evidence="2">
    <location>
        <begin position="83"/>
        <end position="92"/>
    </location>
</feature>
<evidence type="ECO:0000256" key="2">
    <source>
        <dbReference type="SAM" id="MobiDB-lite"/>
    </source>
</evidence>